<evidence type="ECO:0000256" key="4">
    <source>
        <dbReference type="ARBA" id="ARBA00022692"/>
    </source>
</evidence>
<accession>A0A1F8GTT1</accession>
<dbReference type="Gene3D" id="1.20.5.1030">
    <property type="entry name" value="Preprotein translocase secy subunit"/>
    <property type="match status" value="1"/>
</dbReference>
<dbReference type="NCBIfam" id="TIGR00964">
    <property type="entry name" value="secE_bact"/>
    <property type="match status" value="1"/>
</dbReference>
<dbReference type="GO" id="GO:0005886">
    <property type="term" value="C:plasma membrane"/>
    <property type="evidence" value="ECO:0007669"/>
    <property type="project" value="UniProtKB-SubCell"/>
</dbReference>
<evidence type="ECO:0000256" key="3">
    <source>
        <dbReference type="ARBA" id="ARBA00022475"/>
    </source>
</evidence>
<feature type="transmembrane region" description="Helical" evidence="9">
    <location>
        <begin position="29"/>
        <end position="51"/>
    </location>
</feature>
<evidence type="ECO:0000313" key="11">
    <source>
        <dbReference type="Proteomes" id="UP000179047"/>
    </source>
</evidence>
<evidence type="ECO:0000256" key="9">
    <source>
        <dbReference type="HAMAP-Rule" id="MF_00422"/>
    </source>
</evidence>
<keyword evidence="6 9" id="KW-1133">Transmembrane helix</keyword>
<dbReference type="InterPro" id="IPR038379">
    <property type="entry name" value="SecE_sf"/>
</dbReference>
<keyword evidence="2 9" id="KW-0813">Transport</keyword>
<name>A0A1F8GTT1_9BACT</name>
<keyword evidence="4 9" id="KW-0812">Transmembrane</keyword>
<dbReference type="InterPro" id="IPR001901">
    <property type="entry name" value="Translocase_SecE/Sec61-g"/>
</dbReference>
<dbReference type="InterPro" id="IPR005807">
    <property type="entry name" value="SecE_bac"/>
</dbReference>
<dbReference type="HAMAP" id="MF_00422">
    <property type="entry name" value="SecE"/>
    <property type="match status" value="1"/>
</dbReference>
<comment type="similarity">
    <text evidence="9">Belongs to the SecE/SEC61-gamma family.</text>
</comment>
<keyword evidence="5 9" id="KW-0653">Protein transport</keyword>
<gene>
    <name evidence="9" type="primary">secE</name>
    <name evidence="10" type="ORF">A3A33_02010</name>
</gene>
<keyword evidence="3 9" id="KW-1003">Cell membrane</keyword>
<sequence length="62" mass="7176">MERIIAFLRDVRVELAKVTWPTRRETVQYTLVVIGMGIGMALLLGVFDLLFQTLLQKFILHT</sequence>
<dbReference type="PROSITE" id="PS01067">
    <property type="entry name" value="SECE_SEC61G"/>
    <property type="match status" value="1"/>
</dbReference>
<dbReference type="Pfam" id="PF00584">
    <property type="entry name" value="SecE"/>
    <property type="match status" value="1"/>
</dbReference>
<proteinExistence type="inferred from homology"/>
<dbReference type="Proteomes" id="UP000179047">
    <property type="component" value="Unassembled WGS sequence"/>
</dbReference>
<dbReference type="PANTHER" id="PTHR33910">
    <property type="entry name" value="PROTEIN TRANSLOCASE SUBUNIT SECE"/>
    <property type="match status" value="1"/>
</dbReference>
<dbReference type="GO" id="GO:0009306">
    <property type="term" value="P:protein secretion"/>
    <property type="evidence" value="ECO:0007669"/>
    <property type="project" value="UniProtKB-UniRule"/>
</dbReference>
<organism evidence="10 11">
    <name type="scientific">Candidatus Yanofskybacteria bacterium RIFCSPLOWO2_01_FULL_49_25</name>
    <dbReference type="NCBI Taxonomy" id="1802701"/>
    <lineage>
        <taxon>Bacteria</taxon>
        <taxon>Candidatus Yanofskyibacteriota</taxon>
    </lineage>
</organism>
<dbReference type="EMBL" id="MGKP01000013">
    <property type="protein sequence ID" value="OGN28701.1"/>
    <property type="molecule type" value="Genomic_DNA"/>
</dbReference>
<dbReference type="GO" id="GO:0065002">
    <property type="term" value="P:intracellular protein transmembrane transport"/>
    <property type="evidence" value="ECO:0007669"/>
    <property type="project" value="UniProtKB-UniRule"/>
</dbReference>
<evidence type="ECO:0000256" key="6">
    <source>
        <dbReference type="ARBA" id="ARBA00022989"/>
    </source>
</evidence>
<evidence type="ECO:0000313" key="10">
    <source>
        <dbReference type="EMBL" id="OGN28701.1"/>
    </source>
</evidence>
<evidence type="ECO:0000256" key="7">
    <source>
        <dbReference type="ARBA" id="ARBA00023010"/>
    </source>
</evidence>
<keyword evidence="8 9" id="KW-0472">Membrane</keyword>
<evidence type="ECO:0000256" key="2">
    <source>
        <dbReference type="ARBA" id="ARBA00022448"/>
    </source>
</evidence>
<evidence type="ECO:0000256" key="5">
    <source>
        <dbReference type="ARBA" id="ARBA00022927"/>
    </source>
</evidence>
<dbReference type="GO" id="GO:0008320">
    <property type="term" value="F:protein transmembrane transporter activity"/>
    <property type="evidence" value="ECO:0007669"/>
    <property type="project" value="UniProtKB-UniRule"/>
</dbReference>
<dbReference type="GO" id="GO:0006605">
    <property type="term" value="P:protein targeting"/>
    <property type="evidence" value="ECO:0007669"/>
    <property type="project" value="UniProtKB-UniRule"/>
</dbReference>
<comment type="function">
    <text evidence="9">Essential subunit of the Sec protein translocation channel SecYEG. Clamps together the 2 halves of SecY. May contact the channel plug during translocation.</text>
</comment>
<protein>
    <recommendedName>
        <fullName evidence="9">Protein translocase subunit SecE</fullName>
    </recommendedName>
</protein>
<dbReference type="PANTHER" id="PTHR33910:SF1">
    <property type="entry name" value="PROTEIN TRANSLOCASE SUBUNIT SECE"/>
    <property type="match status" value="1"/>
</dbReference>
<evidence type="ECO:0000256" key="8">
    <source>
        <dbReference type="ARBA" id="ARBA00023136"/>
    </source>
</evidence>
<dbReference type="STRING" id="1802701.A3A33_02010"/>
<keyword evidence="7 9" id="KW-0811">Translocation</keyword>
<comment type="caution">
    <text evidence="10">The sequence shown here is derived from an EMBL/GenBank/DDBJ whole genome shotgun (WGS) entry which is preliminary data.</text>
</comment>
<comment type="subunit">
    <text evidence="9">Component of the Sec protein translocase complex. Heterotrimer consisting of SecY, SecE and SecG subunits. The heterotrimers can form oligomers, although 1 heterotrimer is thought to be able to translocate proteins. Interacts with the ribosome. Interacts with SecDF, and other proteins may be involved. Interacts with SecA.</text>
</comment>
<reference evidence="10 11" key="1">
    <citation type="journal article" date="2016" name="Nat. Commun.">
        <title>Thousands of microbial genomes shed light on interconnected biogeochemical processes in an aquifer system.</title>
        <authorList>
            <person name="Anantharaman K."/>
            <person name="Brown C.T."/>
            <person name="Hug L.A."/>
            <person name="Sharon I."/>
            <person name="Castelle C.J."/>
            <person name="Probst A.J."/>
            <person name="Thomas B.C."/>
            <person name="Singh A."/>
            <person name="Wilkins M.J."/>
            <person name="Karaoz U."/>
            <person name="Brodie E.L."/>
            <person name="Williams K.H."/>
            <person name="Hubbard S.S."/>
            <person name="Banfield J.F."/>
        </authorList>
    </citation>
    <scope>NUCLEOTIDE SEQUENCE [LARGE SCALE GENOMIC DNA]</scope>
</reference>
<evidence type="ECO:0000256" key="1">
    <source>
        <dbReference type="ARBA" id="ARBA00004370"/>
    </source>
</evidence>
<dbReference type="GO" id="GO:0043952">
    <property type="term" value="P:protein transport by the Sec complex"/>
    <property type="evidence" value="ECO:0007669"/>
    <property type="project" value="UniProtKB-UniRule"/>
</dbReference>
<comment type="subcellular location">
    <subcellularLocation>
        <location evidence="9">Cell membrane</location>
        <topology evidence="9">Single-pass membrane protein</topology>
    </subcellularLocation>
    <subcellularLocation>
        <location evidence="1">Membrane</location>
    </subcellularLocation>
</comment>
<dbReference type="AlphaFoldDB" id="A0A1F8GTT1"/>